<evidence type="ECO:0000256" key="2">
    <source>
        <dbReference type="SAM" id="SignalP"/>
    </source>
</evidence>
<accession>A0AAQ4FJA8</accession>
<keyword evidence="4" id="KW-1185">Reference proteome</keyword>
<evidence type="ECO:0000313" key="4">
    <source>
        <dbReference type="Proteomes" id="UP001321473"/>
    </source>
</evidence>
<keyword evidence="1" id="KW-0812">Transmembrane</keyword>
<name>A0AAQ4FJA8_AMBAM</name>
<feature type="transmembrane region" description="Helical" evidence="1">
    <location>
        <begin position="135"/>
        <end position="160"/>
    </location>
</feature>
<evidence type="ECO:0000256" key="1">
    <source>
        <dbReference type="SAM" id="Phobius"/>
    </source>
</evidence>
<reference evidence="3 4" key="1">
    <citation type="journal article" date="2023" name="Arcadia Sci">
        <title>De novo assembly of a long-read Amblyomma americanum tick genome.</title>
        <authorList>
            <person name="Chou S."/>
            <person name="Poskanzer K.E."/>
            <person name="Rollins M."/>
            <person name="Thuy-Boun P.S."/>
        </authorList>
    </citation>
    <scope>NUCLEOTIDE SEQUENCE [LARGE SCALE GENOMIC DNA]</scope>
    <source>
        <strain evidence="3">F_SG_1</strain>
        <tissue evidence="3">Salivary glands</tissue>
    </source>
</reference>
<gene>
    <name evidence="3" type="ORF">V5799_023553</name>
</gene>
<feature type="chain" id="PRO_5043001312" description="Secreted protein" evidence="2">
    <location>
        <begin position="32"/>
        <end position="211"/>
    </location>
</feature>
<keyword evidence="1" id="KW-1133">Transmembrane helix</keyword>
<dbReference type="EMBL" id="JARKHS020002537">
    <property type="protein sequence ID" value="KAK8786668.1"/>
    <property type="molecule type" value="Genomic_DNA"/>
</dbReference>
<protein>
    <recommendedName>
        <fullName evidence="5">Secreted protein</fullName>
    </recommendedName>
</protein>
<comment type="caution">
    <text evidence="3">The sequence shown here is derived from an EMBL/GenBank/DDBJ whole genome shotgun (WGS) entry which is preliminary data.</text>
</comment>
<dbReference type="AlphaFoldDB" id="A0AAQ4FJA8"/>
<proteinExistence type="predicted"/>
<keyword evidence="2" id="KW-0732">Signal</keyword>
<organism evidence="3 4">
    <name type="scientific">Amblyomma americanum</name>
    <name type="common">Lone star tick</name>
    <dbReference type="NCBI Taxonomy" id="6943"/>
    <lineage>
        <taxon>Eukaryota</taxon>
        <taxon>Metazoa</taxon>
        <taxon>Ecdysozoa</taxon>
        <taxon>Arthropoda</taxon>
        <taxon>Chelicerata</taxon>
        <taxon>Arachnida</taxon>
        <taxon>Acari</taxon>
        <taxon>Parasitiformes</taxon>
        <taxon>Ixodida</taxon>
        <taxon>Ixodoidea</taxon>
        <taxon>Ixodidae</taxon>
        <taxon>Amblyomminae</taxon>
        <taxon>Amblyomma</taxon>
    </lineage>
</organism>
<evidence type="ECO:0000313" key="3">
    <source>
        <dbReference type="EMBL" id="KAK8786668.1"/>
    </source>
</evidence>
<evidence type="ECO:0008006" key="5">
    <source>
        <dbReference type="Google" id="ProtNLM"/>
    </source>
</evidence>
<feature type="signal peptide" evidence="2">
    <location>
        <begin position="1"/>
        <end position="31"/>
    </location>
</feature>
<keyword evidence="1" id="KW-0472">Membrane</keyword>
<dbReference type="Proteomes" id="UP001321473">
    <property type="component" value="Unassembled WGS sequence"/>
</dbReference>
<sequence>MADPAGTWPLPGPLHLTALLLLLLLLTPLLASGVDHSAPNNVVKRAADIVIVLDGGEPERTYPARGLDLPCTHHVNCTPYVAICRSDTKRCDCASGYKRHGHLCMYIVDSDAVPVRRPKHWARKQRGNNSPDSIAIYQVTLVVAAVFMVLVFSVFVGCVVKRTCERSRDLAERMRELSMDVYTVPAEFEGLERPPSYTDIVKIDHMVSSAF</sequence>